<accession>A0A1H6AW15</accession>
<dbReference type="Proteomes" id="UP000236737">
    <property type="component" value="Unassembled WGS sequence"/>
</dbReference>
<evidence type="ECO:0000313" key="2">
    <source>
        <dbReference type="EMBL" id="SEG52410.1"/>
    </source>
</evidence>
<evidence type="ECO:0000256" key="1">
    <source>
        <dbReference type="SAM" id="Coils"/>
    </source>
</evidence>
<evidence type="ECO:0000313" key="3">
    <source>
        <dbReference type="Proteomes" id="UP000236737"/>
    </source>
</evidence>
<keyword evidence="3" id="KW-1185">Reference proteome</keyword>
<gene>
    <name evidence="2" type="ORF">SAMN04488130_1241</name>
</gene>
<proteinExistence type="predicted"/>
<name>A0A1H6AW15_9FLAO</name>
<dbReference type="RefSeq" id="WP_104001026.1">
    <property type="nucleotide sequence ID" value="NZ_FNVP01000024.1"/>
</dbReference>
<feature type="non-terminal residue" evidence="2">
    <location>
        <position position="1"/>
    </location>
</feature>
<keyword evidence="1" id="KW-0175">Coiled coil</keyword>
<organism evidence="2 3">
    <name type="scientific">Flavobacterium urumqiense</name>
    <dbReference type="NCBI Taxonomy" id="935224"/>
    <lineage>
        <taxon>Bacteria</taxon>
        <taxon>Pseudomonadati</taxon>
        <taxon>Bacteroidota</taxon>
        <taxon>Flavobacteriia</taxon>
        <taxon>Flavobacteriales</taxon>
        <taxon>Flavobacteriaceae</taxon>
        <taxon>Flavobacterium</taxon>
    </lineage>
</organism>
<reference evidence="3" key="1">
    <citation type="submission" date="2016-10" db="EMBL/GenBank/DDBJ databases">
        <authorList>
            <person name="Varghese N."/>
            <person name="Submissions S."/>
        </authorList>
    </citation>
    <scope>NUCLEOTIDE SEQUENCE [LARGE SCALE GENOMIC DNA]</scope>
    <source>
        <strain evidence="3">CGMCC 1.9230</strain>
    </source>
</reference>
<protein>
    <submittedName>
        <fullName evidence="2">Uncharacterized protein</fullName>
    </submittedName>
</protein>
<dbReference type="EMBL" id="FNVP01000024">
    <property type="protein sequence ID" value="SEG52410.1"/>
    <property type="molecule type" value="Genomic_DNA"/>
</dbReference>
<sequence length="416" mass="48813">GHFAPELGGHFELESGAHFKLELGGQYHWNLQTPEENKKISRQKLYDLVWSKPMTELAKEYNISDNGLRKICKKLDIPLPQLGHWQKLQYGKKVKTIPLPKDFKGEETITLNERKEEKDNENNVISEYHKLLKQITADTSLSFDVPDRLSNPDKLISEAKENFTTVAKEKYGIYRGITTTSNGILSISVAPKNCSRALRIMDKMIKLLKQRGHNVIVKENTTYAVVKGEQIKIRLKEKIKRVITKDEKYSWNNTDYVPTGILSFKIDEYPEKEFNDTINLTLEEQLPKILTKLELVSEQLKKRREDIENRQREYRIIKEAEEAIKKRKSTEIENFKKLLDESERCKKAVDMRNYIKQIENNAIKDNNLSEKLTNWINWANNKADWYDPITRKEDELLNENNINDILNPKQPNSYYR</sequence>
<dbReference type="OrthoDB" id="9777694at2"/>
<feature type="coiled-coil region" evidence="1">
    <location>
        <begin position="290"/>
        <end position="317"/>
    </location>
</feature>
<dbReference type="AlphaFoldDB" id="A0A1H6AW15"/>